<evidence type="ECO:0000313" key="3">
    <source>
        <dbReference type="Proteomes" id="UP000007755"/>
    </source>
</evidence>
<dbReference type="Proteomes" id="UP000007755">
    <property type="component" value="Unassembled WGS sequence"/>
</dbReference>
<sequence length="48" mass="5661">ISNFVPTKRNLREALLFYFHLKKNAAESQRMLSEAYGNYIPSVSTYEY</sequence>
<evidence type="ECO:0000259" key="1">
    <source>
        <dbReference type="Pfam" id="PF17906"/>
    </source>
</evidence>
<feature type="domain" description="Mos1 transposase HTH" evidence="1">
    <location>
        <begin position="8"/>
        <end position="48"/>
    </location>
</feature>
<dbReference type="EMBL" id="GL888521">
    <property type="protein sequence ID" value="EGI59857.1"/>
    <property type="molecule type" value="Genomic_DNA"/>
</dbReference>
<dbReference type="Pfam" id="PF17906">
    <property type="entry name" value="HTH_48"/>
    <property type="match status" value="1"/>
</dbReference>
<proteinExistence type="predicted"/>
<dbReference type="InterPro" id="IPR041426">
    <property type="entry name" value="Mos1_HTH"/>
</dbReference>
<feature type="non-terminal residue" evidence="2">
    <location>
        <position position="1"/>
    </location>
</feature>
<dbReference type="Gene3D" id="1.10.10.1450">
    <property type="match status" value="1"/>
</dbReference>
<reference evidence="2" key="1">
    <citation type="submission" date="2011-02" db="EMBL/GenBank/DDBJ databases">
        <title>The genome of the leaf-cutting ant Acromyrmex echinatior suggests key adaptations to social evolution and fungus farming.</title>
        <authorList>
            <person name="Nygaard S."/>
            <person name="Zhang G."/>
        </authorList>
    </citation>
    <scope>NUCLEOTIDE SEQUENCE</scope>
</reference>
<evidence type="ECO:0000313" key="2">
    <source>
        <dbReference type="EMBL" id="EGI59857.1"/>
    </source>
</evidence>
<dbReference type="AlphaFoldDB" id="F4X116"/>
<keyword evidence="3" id="KW-1185">Reference proteome</keyword>
<name>F4X116_ACREC</name>
<organism evidence="3">
    <name type="scientific">Acromyrmex echinatior</name>
    <name type="common">Panamanian leafcutter ant</name>
    <name type="synonym">Acromyrmex octospinosus echinatior</name>
    <dbReference type="NCBI Taxonomy" id="103372"/>
    <lineage>
        <taxon>Eukaryota</taxon>
        <taxon>Metazoa</taxon>
        <taxon>Ecdysozoa</taxon>
        <taxon>Arthropoda</taxon>
        <taxon>Hexapoda</taxon>
        <taxon>Insecta</taxon>
        <taxon>Pterygota</taxon>
        <taxon>Neoptera</taxon>
        <taxon>Endopterygota</taxon>
        <taxon>Hymenoptera</taxon>
        <taxon>Apocrita</taxon>
        <taxon>Aculeata</taxon>
        <taxon>Formicoidea</taxon>
        <taxon>Formicidae</taxon>
        <taxon>Myrmicinae</taxon>
        <taxon>Acromyrmex</taxon>
    </lineage>
</organism>
<gene>
    <name evidence="2" type="ORF">G5I_11973</name>
</gene>
<accession>F4X116</accession>
<dbReference type="InParanoid" id="F4X116"/>
<protein>
    <submittedName>
        <fullName evidence="2">Mariner Mos1 transposase</fullName>
    </submittedName>
</protein>